<evidence type="ECO:0000256" key="1">
    <source>
        <dbReference type="SAM" id="MobiDB-lite"/>
    </source>
</evidence>
<sequence>MAITLQAPNSAKPPNVHTEASSTTQRNETDDDRGVQYRQLISRAVTQRLHSPSLDGIMKTDVGDNFAHPLEAWETQERCTARDKAQTEAEILGIPWAQFVRDVESATREVHVLTPTRYEAPPRDKNQNEEASRINGGLSYKFGTSENLEQDKEWKGRDAAIYNMLRAFQRALPGG</sequence>
<dbReference type="EMBL" id="JAANER010000004">
    <property type="protein sequence ID" value="KAG9190828.1"/>
    <property type="molecule type" value="Genomic_DNA"/>
</dbReference>
<proteinExistence type="predicted"/>
<name>A0AAD4IA63_9PLEO</name>
<feature type="region of interest" description="Disordered" evidence="1">
    <location>
        <begin position="118"/>
        <end position="142"/>
    </location>
</feature>
<gene>
    <name evidence="2" type="ORF">G6011_08916</name>
</gene>
<feature type="region of interest" description="Disordered" evidence="1">
    <location>
        <begin position="1"/>
        <end position="33"/>
    </location>
</feature>
<dbReference type="AlphaFoldDB" id="A0AAD4IA63"/>
<feature type="compositionally biased region" description="Basic and acidic residues" evidence="1">
    <location>
        <begin position="120"/>
        <end position="132"/>
    </location>
</feature>
<evidence type="ECO:0000313" key="2">
    <source>
        <dbReference type="EMBL" id="KAG9190828.1"/>
    </source>
</evidence>
<dbReference type="Proteomes" id="UP001199106">
    <property type="component" value="Unassembled WGS sequence"/>
</dbReference>
<reference evidence="2" key="1">
    <citation type="submission" date="2021-07" db="EMBL/GenBank/DDBJ databases">
        <title>Genome Resource of American Ginseng Black Spot Pathogen Alternaria panax.</title>
        <authorList>
            <person name="Qiu C."/>
            <person name="Wang W."/>
            <person name="Liu Z."/>
        </authorList>
    </citation>
    <scope>NUCLEOTIDE SEQUENCE</scope>
    <source>
        <strain evidence="2">BNCC115425</strain>
    </source>
</reference>
<evidence type="ECO:0000313" key="3">
    <source>
        <dbReference type="Proteomes" id="UP001199106"/>
    </source>
</evidence>
<accession>A0AAD4IA63</accession>
<protein>
    <submittedName>
        <fullName evidence="2">Uncharacterized protein</fullName>
    </submittedName>
</protein>
<keyword evidence="3" id="KW-1185">Reference proteome</keyword>
<organism evidence="2 3">
    <name type="scientific">Alternaria panax</name>
    <dbReference type="NCBI Taxonomy" id="48097"/>
    <lineage>
        <taxon>Eukaryota</taxon>
        <taxon>Fungi</taxon>
        <taxon>Dikarya</taxon>
        <taxon>Ascomycota</taxon>
        <taxon>Pezizomycotina</taxon>
        <taxon>Dothideomycetes</taxon>
        <taxon>Pleosporomycetidae</taxon>
        <taxon>Pleosporales</taxon>
        <taxon>Pleosporineae</taxon>
        <taxon>Pleosporaceae</taxon>
        <taxon>Alternaria</taxon>
        <taxon>Alternaria sect. Panax</taxon>
    </lineage>
</organism>
<comment type="caution">
    <text evidence="2">The sequence shown here is derived from an EMBL/GenBank/DDBJ whole genome shotgun (WGS) entry which is preliminary data.</text>
</comment>